<dbReference type="KEGG" id="cmag:CBW24_07995"/>
<protein>
    <recommendedName>
        <fullName evidence="3">PaaR repeat-containing protein</fullName>
    </recommendedName>
</protein>
<dbReference type="RefSeq" id="WP_097373254.1">
    <property type="nucleotide sequence ID" value="NZ_CP021404.1"/>
</dbReference>
<gene>
    <name evidence="1" type="ORF">CBW24_07995</name>
</gene>
<dbReference type="EMBL" id="CP021404">
    <property type="protein sequence ID" value="ATI41950.1"/>
    <property type="molecule type" value="Genomic_DNA"/>
</dbReference>
<organism evidence="1 2">
    <name type="scientific">Pacificitalea manganoxidans</name>
    <dbReference type="NCBI Taxonomy" id="1411902"/>
    <lineage>
        <taxon>Bacteria</taxon>
        <taxon>Pseudomonadati</taxon>
        <taxon>Pseudomonadota</taxon>
        <taxon>Alphaproteobacteria</taxon>
        <taxon>Rhodobacterales</taxon>
        <taxon>Paracoccaceae</taxon>
        <taxon>Pacificitalea</taxon>
    </lineage>
</organism>
<dbReference type="InterPro" id="IPR008727">
    <property type="entry name" value="PAAR_motif"/>
</dbReference>
<dbReference type="Proteomes" id="UP000219050">
    <property type="component" value="Chromosome"/>
</dbReference>
<evidence type="ECO:0008006" key="3">
    <source>
        <dbReference type="Google" id="ProtNLM"/>
    </source>
</evidence>
<evidence type="ECO:0000313" key="2">
    <source>
        <dbReference type="Proteomes" id="UP000219050"/>
    </source>
</evidence>
<reference evidence="1 2" key="1">
    <citation type="submission" date="2017-05" db="EMBL/GenBank/DDBJ databases">
        <title>Comparative genomic and metabolic analysis of manganese-oxidizing mechanisms in Celeribater manganoxidans DY25T: its adaption to the environment of polymetallic nodule.</title>
        <authorList>
            <person name="Wang X."/>
        </authorList>
    </citation>
    <scope>NUCLEOTIDE SEQUENCE [LARGE SCALE GENOMIC DNA]</scope>
    <source>
        <strain evidence="1 2">DY25</strain>
    </source>
</reference>
<dbReference type="Gene3D" id="2.60.200.60">
    <property type="match status" value="2"/>
</dbReference>
<sequence length="98" mass="9264">MPAVARIGDPFATGHPCDGMSTIATGSSTVFANGIPVARRGDASASHNQLVGGVCVPHTVAIAGGSGTVSANGIALARMGDGIDAGAISGGSGDVFAG</sequence>
<dbReference type="Pfam" id="PF05488">
    <property type="entry name" value="PAAR_motif"/>
    <property type="match status" value="1"/>
</dbReference>
<dbReference type="AlphaFoldDB" id="A0A291LZ53"/>
<evidence type="ECO:0000313" key="1">
    <source>
        <dbReference type="EMBL" id="ATI41950.1"/>
    </source>
</evidence>
<name>A0A291LZ53_9RHOB</name>
<proteinExistence type="predicted"/>
<keyword evidence="2" id="KW-1185">Reference proteome</keyword>
<accession>A0A291LZ53</accession>
<dbReference type="OrthoDB" id="9807902at2"/>